<evidence type="ECO:0000313" key="2">
    <source>
        <dbReference type="EMBL" id="GGW93560.1"/>
    </source>
</evidence>
<sequence>MIKTRVSKFGAFFLGALFIGTSVNAEPVLSMKTSIEDVNGVRDVEAGNYQTGIRKLEAALAKTSVTGNRLPILTNLCVAHVATGDLEQANRYCNDAVQHSNKLTSTIALNNRAVLHYLNDDLVAAAADLEAADKNARMPALIKGNLEKLQRVTTLAKN</sequence>
<dbReference type="Gene3D" id="1.25.40.10">
    <property type="entry name" value="Tetratricopeptide repeat domain"/>
    <property type="match status" value="1"/>
</dbReference>
<evidence type="ECO:0000313" key="3">
    <source>
        <dbReference type="Proteomes" id="UP000631300"/>
    </source>
</evidence>
<feature type="signal peptide" evidence="1">
    <location>
        <begin position="1"/>
        <end position="25"/>
    </location>
</feature>
<accession>A0A918JPN5</accession>
<reference evidence="2" key="2">
    <citation type="submission" date="2020-09" db="EMBL/GenBank/DDBJ databases">
        <authorList>
            <person name="Sun Q."/>
            <person name="Kim S."/>
        </authorList>
    </citation>
    <scope>NUCLEOTIDE SEQUENCE</scope>
    <source>
        <strain evidence="2">KCTC 22164</strain>
    </source>
</reference>
<organism evidence="2 3">
    <name type="scientific">Alteromonas halophila</name>
    <dbReference type="NCBI Taxonomy" id="516698"/>
    <lineage>
        <taxon>Bacteria</taxon>
        <taxon>Pseudomonadati</taxon>
        <taxon>Pseudomonadota</taxon>
        <taxon>Gammaproteobacteria</taxon>
        <taxon>Alteromonadales</taxon>
        <taxon>Alteromonadaceae</taxon>
        <taxon>Alteromonas/Salinimonas group</taxon>
        <taxon>Alteromonas</taxon>
    </lineage>
</organism>
<proteinExistence type="predicted"/>
<keyword evidence="3" id="KW-1185">Reference proteome</keyword>
<dbReference type="InterPro" id="IPR011990">
    <property type="entry name" value="TPR-like_helical_dom_sf"/>
</dbReference>
<name>A0A918JPN5_9ALTE</name>
<keyword evidence="1" id="KW-0732">Signal</keyword>
<evidence type="ECO:0000256" key="1">
    <source>
        <dbReference type="SAM" id="SignalP"/>
    </source>
</evidence>
<protein>
    <recommendedName>
        <fullName evidence="4">Tetratricopeptide repeat protein</fullName>
    </recommendedName>
</protein>
<dbReference type="RefSeq" id="WP_189407879.1">
    <property type="nucleotide sequence ID" value="NZ_BMXP01000009.1"/>
</dbReference>
<dbReference type="Proteomes" id="UP000631300">
    <property type="component" value="Unassembled WGS sequence"/>
</dbReference>
<evidence type="ECO:0008006" key="4">
    <source>
        <dbReference type="Google" id="ProtNLM"/>
    </source>
</evidence>
<comment type="caution">
    <text evidence="2">The sequence shown here is derived from an EMBL/GenBank/DDBJ whole genome shotgun (WGS) entry which is preliminary data.</text>
</comment>
<reference evidence="2" key="1">
    <citation type="journal article" date="2014" name="Int. J. Syst. Evol. Microbiol.">
        <title>Complete genome sequence of Corynebacterium casei LMG S-19264T (=DSM 44701T), isolated from a smear-ripened cheese.</title>
        <authorList>
            <consortium name="US DOE Joint Genome Institute (JGI-PGF)"/>
            <person name="Walter F."/>
            <person name="Albersmeier A."/>
            <person name="Kalinowski J."/>
            <person name="Ruckert C."/>
        </authorList>
    </citation>
    <scope>NUCLEOTIDE SEQUENCE</scope>
    <source>
        <strain evidence="2">KCTC 22164</strain>
    </source>
</reference>
<gene>
    <name evidence="2" type="ORF">GCM10007391_29930</name>
</gene>
<dbReference type="SUPFAM" id="SSF48452">
    <property type="entry name" value="TPR-like"/>
    <property type="match status" value="1"/>
</dbReference>
<feature type="chain" id="PRO_5036880915" description="Tetratricopeptide repeat protein" evidence="1">
    <location>
        <begin position="26"/>
        <end position="158"/>
    </location>
</feature>
<dbReference type="EMBL" id="BMXP01000009">
    <property type="protein sequence ID" value="GGW93560.1"/>
    <property type="molecule type" value="Genomic_DNA"/>
</dbReference>
<dbReference type="AlphaFoldDB" id="A0A918JPN5"/>